<dbReference type="AlphaFoldDB" id="A0A0A9CLK4"/>
<reference evidence="1" key="1">
    <citation type="submission" date="2014-09" db="EMBL/GenBank/DDBJ databases">
        <authorList>
            <person name="Magalhaes I.L.F."/>
            <person name="Oliveira U."/>
            <person name="Santos F.R."/>
            <person name="Vidigal T.H.D.A."/>
            <person name="Brescovit A.D."/>
            <person name="Santos A.J."/>
        </authorList>
    </citation>
    <scope>NUCLEOTIDE SEQUENCE</scope>
    <source>
        <tissue evidence="1">Shoot tissue taken approximately 20 cm above the soil surface</tissue>
    </source>
</reference>
<proteinExistence type="predicted"/>
<accession>A0A0A9CLK4</accession>
<organism evidence="1">
    <name type="scientific">Arundo donax</name>
    <name type="common">Giant reed</name>
    <name type="synonym">Donax arundinaceus</name>
    <dbReference type="NCBI Taxonomy" id="35708"/>
    <lineage>
        <taxon>Eukaryota</taxon>
        <taxon>Viridiplantae</taxon>
        <taxon>Streptophyta</taxon>
        <taxon>Embryophyta</taxon>
        <taxon>Tracheophyta</taxon>
        <taxon>Spermatophyta</taxon>
        <taxon>Magnoliopsida</taxon>
        <taxon>Liliopsida</taxon>
        <taxon>Poales</taxon>
        <taxon>Poaceae</taxon>
        <taxon>PACMAD clade</taxon>
        <taxon>Arundinoideae</taxon>
        <taxon>Arundineae</taxon>
        <taxon>Arundo</taxon>
    </lineage>
</organism>
<dbReference type="EMBL" id="GBRH01221429">
    <property type="protein sequence ID" value="JAD76466.1"/>
    <property type="molecule type" value="Transcribed_RNA"/>
</dbReference>
<sequence length="156" mass="17188">MSSSFQAECIVEKSMSSNDSNDDRACVSFAIPGLYAFKVLDALSCSDTCCPSDMFGTVLVSSFHEEGVLAHEIVEELENELLCGSDFDFVRDCDDVTPVAVVLAFKSRCPHEAAGGRVDLPELLFGGESLGWLVVFCREEGQQMQEHHVNQQTWKI</sequence>
<name>A0A0A9CLK4_ARUDO</name>
<reference evidence="1" key="2">
    <citation type="journal article" date="2015" name="Data Brief">
        <title>Shoot transcriptome of the giant reed, Arundo donax.</title>
        <authorList>
            <person name="Barrero R.A."/>
            <person name="Guerrero F.D."/>
            <person name="Moolhuijzen P."/>
            <person name="Goolsby J.A."/>
            <person name="Tidwell J."/>
            <person name="Bellgard S.E."/>
            <person name="Bellgard M.I."/>
        </authorList>
    </citation>
    <scope>NUCLEOTIDE SEQUENCE</scope>
    <source>
        <tissue evidence="1">Shoot tissue taken approximately 20 cm above the soil surface</tissue>
    </source>
</reference>
<protein>
    <submittedName>
        <fullName evidence="1">Uncharacterized protein</fullName>
    </submittedName>
</protein>
<evidence type="ECO:0000313" key="1">
    <source>
        <dbReference type="EMBL" id="JAD76466.1"/>
    </source>
</evidence>